<dbReference type="GO" id="GO:0008422">
    <property type="term" value="F:beta-glucosidase activity"/>
    <property type="evidence" value="ECO:0007669"/>
    <property type="project" value="UniProtKB-EC"/>
</dbReference>
<evidence type="ECO:0000256" key="5">
    <source>
        <dbReference type="ARBA" id="ARBA00023001"/>
    </source>
</evidence>
<reference evidence="12 13" key="1">
    <citation type="submission" date="2021-03" db="EMBL/GenBank/DDBJ databases">
        <title>Fibrella sp. HMF5036 genome sequencing and assembly.</title>
        <authorList>
            <person name="Kang H."/>
            <person name="Kim H."/>
            <person name="Bae S."/>
            <person name="Joh K."/>
        </authorList>
    </citation>
    <scope>NUCLEOTIDE SEQUENCE [LARGE SCALE GENOMIC DNA]</scope>
    <source>
        <strain evidence="12 13">HMF5036</strain>
    </source>
</reference>
<dbReference type="FunFam" id="3.20.20.80:FF:000004">
    <property type="entry name" value="Beta-glucosidase 6-phospho-beta-glucosidase"/>
    <property type="match status" value="1"/>
</dbReference>
<dbReference type="PRINTS" id="PR00131">
    <property type="entry name" value="GLHYDRLASE1"/>
</dbReference>
<dbReference type="EC" id="3.2.1.21" evidence="3 11"/>
<dbReference type="AlphaFoldDB" id="A0A939G1P7"/>
<dbReference type="InterPro" id="IPR017736">
    <property type="entry name" value="Glyco_hydro_1_beta-glucosidase"/>
</dbReference>
<feature type="binding site" evidence="10">
    <location>
        <position position="300"/>
    </location>
    <ligand>
        <name>substrate</name>
    </ligand>
</feature>
<dbReference type="GO" id="GO:0005829">
    <property type="term" value="C:cytosol"/>
    <property type="evidence" value="ECO:0007669"/>
    <property type="project" value="TreeGrafter"/>
</dbReference>
<evidence type="ECO:0000313" key="12">
    <source>
        <dbReference type="EMBL" id="MBO0929465.1"/>
    </source>
</evidence>
<dbReference type="PANTHER" id="PTHR10353">
    <property type="entry name" value="GLYCOSYL HYDROLASE"/>
    <property type="match status" value="1"/>
</dbReference>
<accession>A0A939G1P7</accession>
<evidence type="ECO:0000256" key="4">
    <source>
        <dbReference type="ARBA" id="ARBA00022801"/>
    </source>
</evidence>
<dbReference type="InterPro" id="IPR017853">
    <property type="entry name" value="GH"/>
</dbReference>
<protein>
    <recommendedName>
        <fullName evidence="3 11">Beta-glucosidase</fullName>
        <ecNumber evidence="3 11">3.2.1.21</ecNumber>
    </recommendedName>
</protein>
<evidence type="ECO:0000256" key="6">
    <source>
        <dbReference type="ARBA" id="ARBA00023277"/>
    </source>
</evidence>
<evidence type="ECO:0000313" key="13">
    <source>
        <dbReference type="Proteomes" id="UP000664795"/>
    </source>
</evidence>
<dbReference type="EMBL" id="JAFMYU010000001">
    <property type="protein sequence ID" value="MBO0929465.1"/>
    <property type="molecule type" value="Genomic_DNA"/>
</dbReference>
<dbReference type="InterPro" id="IPR001360">
    <property type="entry name" value="Glyco_hydro_1"/>
</dbReference>
<comment type="similarity">
    <text evidence="2 11">Belongs to the glycosyl hydrolase 1 family.</text>
</comment>
<proteinExistence type="inferred from homology"/>
<evidence type="ECO:0000256" key="2">
    <source>
        <dbReference type="ARBA" id="ARBA00010838"/>
    </source>
</evidence>
<evidence type="ECO:0000256" key="1">
    <source>
        <dbReference type="ARBA" id="ARBA00000448"/>
    </source>
</evidence>
<sequence length="451" mass="51076">MTRTILRRTDFGPDFVWGTATAAFQIEGATISHGRGPSVWDTFTQKKGAIKTGENATMACDFYHRYPTDLALNGQMGFNAFRFSIAWSRILPQGAGRVNEAGLAYYDRLIDECLRQGQTPWVTLFHWDLPQALEDRGGWMNREIVTWFAEYVAVVVKAFGHKVKHWLVLNEPSAFTLLGYLVGMHAPGRRNFRAIPAVIHHAALAQAEGGRVVRSLVPGAVVGTTFSCSPVEPMNPASKRDQQAARRADALLNRLFVEPTLGLGYPTAELSFLSSMKRFIRPGDMEQLAFNFDLIGLQHYFPVVAEYSMLVPYLWAKEVSPNRRQVPVITEMGWEVHEQSLLRIVRQFSQYPGDHQLFIAESGSAFYDRVEQGQVIDTQRAAYHVQCLQQVRQAQAEGIPLAGYFVWTLLDNFEWAEGYRPRFGLVYVDHRTQHRIIKASGQWFRSLLCGD</sequence>
<dbReference type="PROSITE" id="PS00653">
    <property type="entry name" value="GLYCOSYL_HYDROL_F1_2"/>
    <property type="match status" value="1"/>
</dbReference>
<keyword evidence="6" id="KW-0119">Carbohydrate metabolism</keyword>
<feature type="binding site" evidence="10">
    <location>
        <position position="126"/>
    </location>
    <ligand>
        <name>substrate</name>
    </ligand>
</feature>
<keyword evidence="4 11" id="KW-0378">Hydrolase</keyword>
<feature type="active site" description="Nucleophile" evidence="9">
    <location>
        <position position="361"/>
    </location>
</feature>
<dbReference type="SUPFAM" id="SSF51445">
    <property type="entry name" value="(Trans)glycosidases"/>
    <property type="match status" value="1"/>
</dbReference>
<evidence type="ECO:0000256" key="7">
    <source>
        <dbReference type="ARBA" id="ARBA00023295"/>
    </source>
</evidence>
<evidence type="ECO:0000256" key="3">
    <source>
        <dbReference type="ARBA" id="ARBA00012744"/>
    </source>
</evidence>
<keyword evidence="7 11" id="KW-0326">Glycosidase</keyword>
<comment type="catalytic activity">
    <reaction evidence="1 11">
        <text>Hydrolysis of terminal, non-reducing beta-D-glucosyl residues with release of beta-D-glucose.</text>
        <dbReference type="EC" id="3.2.1.21"/>
    </reaction>
</comment>
<dbReference type="Pfam" id="PF00232">
    <property type="entry name" value="Glyco_hydro_1"/>
    <property type="match status" value="1"/>
</dbReference>
<feature type="binding site" evidence="10">
    <location>
        <position position="170"/>
    </location>
    <ligand>
        <name>substrate</name>
    </ligand>
</feature>
<evidence type="ECO:0000256" key="9">
    <source>
        <dbReference type="PIRSR" id="PIRSR617736-1"/>
    </source>
</evidence>
<feature type="active site" description="Proton donor" evidence="9">
    <location>
        <position position="171"/>
    </location>
</feature>
<dbReference type="GO" id="GO:0030245">
    <property type="term" value="P:cellulose catabolic process"/>
    <property type="evidence" value="ECO:0007669"/>
    <property type="project" value="UniProtKB-KW"/>
</dbReference>
<feature type="binding site" evidence="10">
    <location>
        <begin position="414"/>
        <end position="415"/>
    </location>
    <ligand>
        <name>substrate</name>
    </ligand>
</feature>
<keyword evidence="13" id="KW-1185">Reference proteome</keyword>
<comment type="caution">
    <text evidence="12">The sequence shown here is derived from an EMBL/GenBank/DDBJ whole genome shotgun (WGS) entry which is preliminary data.</text>
</comment>
<keyword evidence="8" id="KW-0624">Polysaccharide degradation</keyword>
<evidence type="ECO:0000256" key="11">
    <source>
        <dbReference type="RuleBase" id="RU361175"/>
    </source>
</evidence>
<gene>
    <name evidence="12" type="ORF">J2I48_00575</name>
</gene>
<organism evidence="12 13">
    <name type="scientific">Fibrella aquatilis</name>
    <dbReference type="NCBI Taxonomy" id="2817059"/>
    <lineage>
        <taxon>Bacteria</taxon>
        <taxon>Pseudomonadati</taxon>
        <taxon>Bacteroidota</taxon>
        <taxon>Cytophagia</taxon>
        <taxon>Cytophagales</taxon>
        <taxon>Spirosomataceae</taxon>
        <taxon>Fibrella</taxon>
    </lineage>
</organism>
<dbReference type="Gene3D" id="3.20.20.80">
    <property type="entry name" value="Glycosidases"/>
    <property type="match status" value="1"/>
</dbReference>
<name>A0A939G1P7_9BACT</name>
<dbReference type="PANTHER" id="PTHR10353:SF36">
    <property type="entry name" value="LP05116P"/>
    <property type="match status" value="1"/>
</dbReference>
<dbReference type="Proteomes" id="UP000664795">
    <property type="component" value="Unassembled WGS sequence"/>
</dbReference>
<feature type="binding site" evidence="10">
    <location>
        <position position="25"/>
    </location>
    <ligand>
        <name>substrate</name>
    </ligand>
</feature>
<evidence type="ECO:0000256" key="8">
    <source>
        <dbReference type="ARBA" id="ARBA00023326"/>
    </source>
</evidence>
<keyword evidence="5" id="KW-0136">Cellulose degradation</keyword>
<evidence type="ECO:0000256" key="10">
    <source>
        <dbReference type="PIRSR" id="PIRSR617736-2"/>
    </source>
</evidence>
<dbReference type="InterPro" id="IPR033132">
    <property type="entry name" value="GH_1_N_CS"/>
</dbReference>
<dbReference type="RefSeq" id="WP_207333434.1">
    <property type="nucleotide sequence ID" value="NZ_JAFMYU010000001.1"/>
</dbReference>
<feature type="binding site" evidence="10">
    <location>
        <position position="407"/>
    </location>
    <ligand>
        <name>substrate</name>
    </ligand>
</feature>
<dbReference type="NCBIfam" id="TIGR03356">
    <property type="entry name" value="BGL"/>
    <property type="match status" value="1"/>
</dbReference>